<feature type="region of interest" description="Disordered" evidence="1">
    <location>
        <begin position="56"/>
        <end position="86"/>
    </location>
</feature>
<protein>
    <submittedName>
        <fullName evidence="2">Uncharacterized protein</fullName>
    </submittedName>
</protein>
<reference evidence="2" key="1">
    <citation type="journal article" date="2021" name="Mol. Plant Microbe Interact.">
        <title>Complete Genome Sequence of the Plant-Pathogenic Fungus Colletotrichum lupini.</title>
        <authorList>
            <person name="Baroncelli R."/>
            <person name="Pensec F."/>
            <person name="Da Lio D."/>
            <person name="Boufleur T."/>
            <person name="Vicente I."/>
            <person name="Sarrocco S."/>
            <person name="Picot A."/>
            <person name="Baraldi E."/>
            <person name="Sukno S."/>
            <person name="Thon M."/>
            <person name="Le Floch G."/>
        </authorList>
    </citation>
    <scope>NUCLEOTIDE SEQUENCE</scope>
    <source>
        <strain evidence="2">IMI 504893</strain>
    </source>
</reference>
<name>A0A9Q8SWX3_9PEZI</name>
<dbReference type="AlphaFoldDB" id="A0A9Q8SWX3"/>
<dbReference type="EMBL" id="CP019477">
    <property type="protein sequence ID" value="UQC84236.1"/>
    <property type="molecule type" value="Genomic_DNA"/>
</dbReference>
<dbReference type="KEGG" id="clup:CLUP02_09732"/>
<feature type="compositionally biased region" description="Pro residues" evidence="1">
    <location>
        <begin position="66"/>
        <end position="78"/>
    </location>
</feature>
<keyword evidence="3" id="KW-1185">Reference proteome</keyword>
<organism evidence="2 3">
    <name type="scientific">Colletotrichum lupini</name>
    <dbReference type="NCBI Taxonomy" id="145971"/>
    <lineage>
        <taxon>Eukaryota</taxon>
        <taxon>Fungi</taxon>
        <taxon>Dikarya</taxon>
        <taxon>Ascomycota</taxon>
        <taxon>Pezizomycotina</taxon>
        <taxon>Sordariomycetes</taxon>
        <taxon>Hypocreomycetidae</taxon>
        <taxon>Glomerellales</taxon>
        <taxon>Glomerellaceae</taxon>
        <taxon>Colletotrichum</taxon>
        <taxon>Colletotrichum acutatum species complex</taxon>
    </lineage>
</organism>
<dbReference type="Proteomes" id="UP000830671">
    <property type="component" value="Chromosome 5"/>
</dbReference>
<dbReference type="GeneID" id="73343720"/>
<evidence type="ECO:0000256" key="1">
    <source>
        <dbReference type="SAM" id="MobiDB-lite"/>
    </source>
</evidence>
<sequence>MYFDALYVTARHVHVTDETCYMPNLFQKHEHSTFLSLEQDVNSTIEIKLKYTIHRPRNVVHSHQPRPGPCPTSPPPSNGAPEQRLRSSSLPLPFVPFVVRNCKQYLASLVTSERVAQEPSSTRVAMGKIPTTQIRLLPSTIAQLSSQSYVTMVRAGGVAQAGFPSPNIPSGSEPPRAEVTQDLVLPYL</sequence>
<evidence type="ECO:0000313" key="3">
    <source>
        <dbReference type="Proteomes" id="UP000830671"/>
    </source>
</evidence>
<dbReference type="RefSeq" id="XP_049145854.1">
    <property type="nucleotide sequence ID" value="XM_049288710.1"/>
</dbReference>
<accession>A0A9Q8SWX3</accession>
<gene>
    <name evidence="2" type="ORF">CLUP02_09732</name>
</gene>
<evidence type="ECO:0000313" key="2">
    <source>
        <dbReference type="EMBL" id="UQC84236.1"/>
    </source>
</evidence>
<proteinExistence type="predicted"/>